<keyword evidence="3" id="KW-1185">Reference proteome</keyword>
<sequence>MADAAIVDATLLVRTECLPENRDAARESRRPGSELLPRVAGMMIATTSATFITLVGGYSLLF</sequence>
<protein>
    <submittedName>
        <fullName evidence="2">Uncharacterized protein</fullName>
    </submittedName>
</protein>
<reference evidence="2" key="1">
    <citation type="submission" date="2022-05" db="EMBL/GenBank/DDBJ databases">
        <authorList>
            <person name="Jo J.-H."/>
            <person name="Im W.-T."/>
        </authorList>
    </citation>
    <scope>NUCLEOTIDE SEQUENCE</scope>
    <source>
        <strain evidence="2">SE220</strain>
    </source>
</reference>
<evidence type="ECO:0000313" key="3">
    <source>
        <dbReference type="Proteomes" id="UP001165342"/>
    </source>
</evidence>
<dbReference type="Proteomes" id="UP001165342">
    <property type="component" value="Unassembled WGS sequence"/>
</dbReference>
<organism evidence="2 3">
    <name type="scientific">Sphingomonas hankyongi</name>
    <dbReference type="NCBI Taxonomy" id="2908209"/>
    <lineage>
        <taxon>Bacteria</taxon>
        <taxon>Pseudomonadati</taxon>
        <taxon>Pseudomonadota</taxon>
        <taxon>Alphaproteobacteria</taxon>
        <taxon>Sphingomonadales</taxon>
        <taxon>Sphingomonadaceae</taxon>
        <taxon>Sphingomonas</taxon>
    </lineage>
</organism>
<accession>A0ABT0S234</accession>
<evidence type="ECO:0000256" key="1">
    <source>
        <dbReference type="SAM" id="Phobius"/>
    </source>
</evidence>
<keyword evidence="1" id="KW-1133">Transmembrane helix</keyword>
<feature type="transmembrane region" description="Helical" evidence="1">
    <location>
        <begin position="39"/>
        <end position="61"/>
    </location>
</feature>
<keyword evidence="1" id="KW-0472">Membrane</keyword>
<keyword evidence="1" id="KW-0812">Transmembrane</keyword>
<evidence type="ECO:0000313" key="2">
    <source>
        <dbReference type="EMBL" id="MCL6729925.1"/>
    </source>
</evidence>
<gene>
    <name evidence="2" type="ORF">LZ538_07625</name>
</gene>
<dbReference type="EMBL" id="JAMGBE010000002">
    <property type="protein sequence ID" value="MCL6729925.1"/>
    <property type="molecule type" value="Genomic_DNA"/>
</dbReference>
<dbReference type="RefSeq" id="WP_249831390.1">
    <property type="nucleotide sequence ID" value="NZ_JAMGBE010000002.1"/>
</dbReference>
<proteinExistence type="predicted"/>
<name>A0ABT0S234_9SPHN</name>
<comment type="caution">
    <text evidence="2">The sequence shown here is derived from an EMBL/GenBank/DDBJ whole genome shotgun (WGS) entry which is preliminary data.</text>
</comment>